<dbReference type="OrthoDB" id="7852019at2759"/>
<name>A0A0M5J335_DROBS</name>
<evidence type="ECO:0000256" key="3">
    <source>
        <dbReference type="ARBA" id="ARBA00022525"/>
    </source>
</evidence>
<dbReference type="Pfam" id="PF08194">
    <property type="entry name" value="DIM"/>
    <property type="match status" value="1"/>
</dbReference>
<dbReference type="Proteomes" id="UP000494163">
    <property type="component" value="Chromosome 2R"/>
</dbReference>
<evidence type="ECO:0000256" key="4">
    <source>
        <dbReference type="ARBA" id="ARBA00022588"/>
    </source>
</evidence>
<organism evidence="8 9">
    <name type="scientific">Drosophila busckii</name>
    <name type="common">Fruit fly</name>
    <dbReference type="NCBI Taxonomy" id="30019"/>
    <lineage>
        <taxon>Eukaryota</taxon>
        <taxon>Metazoa</taxon>
        <taxon>Ecdysozoa</taxon>
        <taxon>Arthropoda</taxon>
        <taxon>Hexapoda</taxon>
        <taxon>Insecta</taxon>
        <taxon>Pterygota</taxon>
        <taxon>Neoptera</taxon>
        <taxon>Endopterygota</taxon>
        <taxon>Diptera</taxon>
        <taxon>Brachycera</taxon>
        <taxon>Muscomorpha</taxon>
        <taxon>Ephydroidea</taxon>
        <taxon>Drosophilidae</taxon>
        <taxon>Drosophila</taxon>
    </lineage>
</organism>
<evidence type="ECO:0000256" key="2">
    <source>
        <dbReference type="ARBA" id="ARBA00005379"/>
    </source>
</evidence>
<accession>A0A0M5J335</accession>
<evidence type="ECO:0000256" key="5">
    <source>
        <dbReference type="ARBA" id="ARBA00022729"/>
    </source>
</evidence>
<evidence type="ECO:0000256" key="7">
    <source>
        <dbReference type="ARBA" id="ARBA00023157"/>
    </source>
</evidence>
<keyword evidence="9" id="KW-1185">Reference proteome</keyword>
<evidence type="ECO:0000256" key="1">
    <source>
        <dbReference type="ARBA" id="ARBA00004613"/>
    </source>
</evidence>
<keyword evidence="7" id="KW-1015">Disulfide bond</keyword>
<dbReference type="GO" id="GO:0045087">
    <property type="term" value="P:innate immune response"/>
    <property type="evidence" value="ECO:0007669"/>
    <property type="project" value="UniProtKB-KW"/>
</dbReference>
<keyword evidence="5" id="KW-0732">Signal</keyword>
<reference evidence="8 9" key="1">
    <citation type="submission" date="2015-08" db="EMBL/GenBank/DDBJ databases">
        <title>Ancestral chromatin configuration constrains chromatin evolution on differentiating sex chromosomes in Drosophila.</title>
        <authorList>
            <person name="Zhou Q."/>
            <person name="Bachtrog D."/>
        </authorList>
    </citation>
    <scope>NUCLEOTIDE SEQUENCE [LARGE SCALE GENOMIC DNA]</scope>
    <source>
        <tissue evidence="8">Whole larvae</tissue>
    </source>
</reference>
<dbReference type="OMA" id="CNRPDGD"/>
<dbReference type="EMBL" id="CP012524">
    <property type="protein sequence ID" value="ALC42398.1"/>
    <property type="molecule type" value="Genomic_DNA"/>
</dbReference>
<protein>
    <submittedName>
        <fullName evidence="8">CG16836</fullName>
    </submittedName>
</protein>
<keyword evidence="3" id="KW-0964">Secreted</keyword>
<dbReference type="AlphaFoldDB" id="A0A0M5J335"/>
<comment type="subcellular location">
    <subcellularLocation>
        <location evidence="1">Secreted</location>
    </subcellularLocation>
</comment>
<dbReference type="GO" id="GO:0005576">
    <property type="term" value="C:extracellular region"/>
    <property type="evidence" value="ECO:0007669"/>
    <property type="project" value="UniProtKB-SubCell"/>
</dbReference>
<evidence type="ECO:0000313" key="9">
    <source>
        <dbReference type="Proteomes" id="UP000494163"/>
    </source>
</evidence>
<keyword evidence="6" id="KW-0391">Immunity</keyword>
<evidence type="ECO:0000256" key="6">
    <source>
        <dbReference type="ARBA" id="ARBA00022859"/>
    </source>
</evidence>
<dbReference type="STRING" id="30019.A0A0M5J335"/>
<gene>
    <name evidence="8" type="ORF">Dbus_chr2Rg1977</name>
</gene>
<sequence length="58" mass="6114">MPAANPGQVYINGKCIDCNRPDGDDNIIIPMEPKSAASSSQYLTAGAVAFALLYYCSS</sequence>
<dbReference type="InterPro" id="IPR013172">
    <property type="entry name" value="Bomanin"/>
</dbReference>
<evidence type="ECO:0000313" key="8">
    <source>
        <dbReference type="EMBL" id="ALC42398.1"/>
    </source>
</evidence>
<keyword evidence="4" id="KW-0399">Innate immunity</keyword>
<comment type="similarity">
    <text evidence="2">Belongs to the bomanin family.</text>
</comment>
<proteinExistence type="inferred from homology"/>